<gene>
    <name evidence="1" type="ORF">DPMN_117718</name>
</gene>
<dbReference type="EMBL" id="JAIWYP010000005">
    <property type="protein sequence ID" value="KAH3816206.1"/>
    <property type="molecule type" value="Genomic_DNA"/>
</dbReference>
<dbReference type="AlphaFoldDB" id="A0A9D4GIR7"/>
<proteinExistence type="predicted"/>
<organism evidence="1 2">
    <name type="scientific">Dreissena polymorpha</name>
    <name type="common">Zebra mussel</name>
    <name type="synonym">Mytilus polymorpha</name>
    <dbReference type="NCBI Taxonomy" id="45954"/>
    <lineage>
        <taxon>Eukaryota</taxon>
        <taxon>Metazoa</taxon>
        <taxon>Spiralia</taxon>
        <taxon>Lophotrochozoa</taxon>
        <taxon>Mollusca</taxon>
        <taxon>Bivalvia</taxon>
        <taxon>Autobranchia</taxon>
        <taxon>Heteroconchia</taxon>
        <taxon>Euheterodonta</taxon>
        <taxon>Imparidentia</taxon>
        <taxon>Neoheterodontei</taxon>
        <taxon>Myida</taxon>
        <taxon>Dreissenoidea</taxon>
        <taxon>Dreissenidae</taxon>
        <taxon>Dreissena</taxon>
    </lineage>
</organism>
<comment type="caution">
    <text evidence="1">The sequence shown here is derived from an EMBL/GenBank/DDBJ whole genome shotgun (WGS) entry which is preliminary data.</text>
</comment>
<protein>
    <submittedName>
        <fullName evidence="1">Uncharacterized protein</fullName>
    </submittedName>
</protein>
<keyword evidence="2" id="KW-1185">Reference proteome</keyword>
<reference evidence="1" key="2">
    <citation type="submission" date="2020-11" db="EMBL/GenBank/DDBJ databases">
        <authorList>
            <person name="McCartney M.A."/>
            <person name="Auch B."/>
            <person name="Kono T."/>
            <person name="Mallez S."/>
            <person name="Becker A."/>
            <person name="Gohl D.M."/>
            <person name="Silverstein K.A.T."/>
            <person name="Koren S."/>
            <person name="Bechman K.B."/>
            <person name="Herman A."/>
            <person name="Abrahante J.E."/>
            <person name="Garbe J."/>
        </authorList>
    </citation>
    <scope>NUCLEOTIDE SEQUENCE</scope>
    <source>
        <strain evidence="1">Duluth1</strain>
        <tissue evidence="1">Whole animal</tissue>
    </source>
</reference>
<accession>A0A9D4GIR7</accession>
<dbReference type="Proteomes" id="UP000828390">
    <property type="component" value="Unassembled WGS sequence"/>
</dbReference>
<evidence type="ECO:0000313" key="1">
    <source>
        <dbReference type="EMBL" id="KAH3816206.1"/>
    </source>
</evidence>
<reference evidence="1" key="1">
    <citation type="journal article" date="2019" name="bioRxiv">
        <title>The Genome of the Zebra Mussel, Dreissena polymorpha: A Resource for Invasive Species Research.</title>
        <authorList>
            <person name="McCartney M.A."/>
            <person name="Auch B."/>
            <person name="Kono T."/>
            <person name="Mallez S."/>
            <person name="Zhang Y."/>
            <person name="Obille A."/>
            <person name="Becker A."/>
            <person name="Abrahante J.E."/>
            <person name="Garbe J."/>
            <person name="Badalamenti J.P."/>
            <person name="Herman A."/>
            <person name="Mangelson H."/>
            <person name="Liachko I."/>
            <person name="Sullivan S."/>
            <person name="Sone E.D."/>
            <person name="Koren S."/>
            <person name="Silverstein K.A.T."/>
            <person name="Beckman K.B."/>
            <person name="Gohl D.M."/>
        </authorList>
    </citation>
    <scope>NUCLEOTIDE SEQUENCE</scope>
    <source>
        <strain evidence="1">Duluth1</strain>
        <tissue evidence="1">Whole animal</tissue>
    </source>
</reference>
<name>A0A9D4GIR7_DREPO</name>
<evidence type="ECO:0000313" key="2">
    <source>
        <dbReference type="Proteomes" id="UP000828390"/>
    </source>
</evidence>
<sequence>MGMETGQRHIIPIMTQNNASPEELLQIDNFNYFLGCKSSRCSCRRHGLPCTAVCGTCQTENCKSPNNSQVVTEEEDEGELIMSYIAFDEYLSSWRYRQFKLFLVSQN</sequence>